<dbReference type="PIRSF" id="PIRSF000770">
    <property type="entry name" value="RNA_pol_sigma-SigE/K"/>
    <property type="match status" value="1"/>
</dbReference>
<dbReference type="PRINTS" id="PR00046">
    <property type="entry name" value="SIGMA70FCT"/>
</dbReference>
<feature type="domain" description="RNA polymerase sigma-70" evidence="7">
    <location>
        <begin position="223"/>
        <end position="249"/>
    </location>
</feature>
<dbReference type="NCBIfam" id="TIGR02937">
    <property type="entry name" value="sigma70-ECF"/>
    <property type="match status" value="1"/>
</dbReference>
<dbReference type="PANTHER" id="PTHR30385:SF7">
    <property type="entry name" value="RNA POLYMERASE SIGMA FACTOR FLIA"/>
    <property type="match status" value="1"/>
</dbReference>
<keyword evidence="1 5" id="KW-0805">Transcription regulation</keyword>
<dbReference type="GO" id="GO:0016987">
    <property type="term" value="F:sigma factor activity"/>
    <property type="evidence" value="ECO:0007669"/>
    <property type="project" value="UniProtKB-KW"/>
</dbReference>
<dbReference type="PROSITE" id="PS00715">
    <property type="entry name" value="SIGMA70_1"/>
    <property type="match status" value="1"/>
</dbReference>
<dbReference type="AlphaFoldDB" id="A0A511V3W8"/>
<dbReference type="InterPro" id="IPR007624">
    <property type="entry name" value="RNA_pol_sigma70_r3"/>
</dbReference>
<dbReference type="InterPro" id="IPR012845">
    <property type="entry name" value="RNA_pol_sigma_FliA_WhiG"/>
</dbReference>
<dbReference type="NCBIfam" id="TIGR02479">
    <property type="entry name" value="FliA_WhiG"/>
    <property type="match status" value="1"/>
</dbReference>
<dbReference type="CDD" id="cd06171">
    <property type="entry name" value="Sigma70_r4"/>
    <property type="match status" value="1"/>
</dbReference>
<reference evidence="8 9" key="1">
    <citation type="submission" date="2019-07" db="EMBL/GenBank/DDBJ databases">
        <title>Whole genome shotgun sequence of Aneurinibacillus danicus NBRC 102444.</title>
        <authorList>
            <person name="Hosoyama A."/>
            <person name="Uohara A."/>
            <person name="Ohji S."/>
            <person name="Ichikawa N."/>
        </authorList>
    </citation>
    <scope>NUCLEOTIDE SEQUENCE [LARGE SCALE GENOMIC DNA]</scope>
    <source>
        <strain evidence="8 9">NBRC 102444</strain>
    </source>
</reference>
<dbReference type="EMBL" id="BJXX01000049">
    <property type="protein sequence ID" value="GEN33616.1"/>
    <property type="molecule type" value="Genomic_DNA"/>
</dbReference>
<dbReference type="Pfam" id="PF04539">
    <property type="entry name" value="Sigma70_r3"/>
    <property type="match status" value="1"/>
</dbReference>
<dbReference type="Pfam" id="PF04545">
    <property type="entry name" value="Sigma70_r4"/>
    <property type="match status" value="1"/>
</dbReference>
<dbReference type="GO" id="GO:0006352">
    <property type="term" value="P:DNA-templated transcription initiation"/>
    <property type="evidence" value="ECO:0007669"/>
    <property type="project" value="InterPro"/>
</dbReference>
<dbReference type="SUPFAM" id="SSF88659">
    <property type="entry name" value="Sigma3 and sigma4 domains of RNA polymerase sigma factors"/>
    <property type="match status" value="2"/>
</dbReference>
<dbReference type="InterPro" id="IPR013325">
    <property type="entry name" value="RNA_pol_sigma_r2"/>
</dbReference>
<comment type="similarity">
    <text evidence="5">Belongs to the sigma-70 factor family.</text>
</comment>
<evidence type="ECO:0000259" key="6">
    <source>
        <dbReference type="PROSITE" id="PS00715"/>
    </source>
</evidence>
<dbReference type="NCBIfam" id="NF005413">
    <property type="entry name" value="PRK06986.1"/>
    <property type="match status" value="1"/>
</dbReference>
<evidence type="ECO:0000256" key="5">
    <source>
        <dbReference type="RuleBase" id="RU362124"/>
    </source>
</evidence>
<comment type="function">
    <text evidence="5">Sigma factors are initiation factors that promote the attachment of RNA polymerase to specific initiation sites and are then released.</text>
</comment>
<accession>A0A511V3W8</accession>
<dbReference type="InterPro" id="IPR014284">
    <property type="entry name" value="RNA_pol_sigma-70_dom"/>
</dbReference>
<evidence type="ECO:0000256" key="3">
    <source>
        <dbReference type="ARBA" id="ARBA00023125"/>
    </source>
</evidence>
<dbReference type="GO" id="GO:0003899">
    <property type="term" value="F:DNA-directed RNA polymerase activity"/>
    <property type="evidence" value="ECO:0007669"/>
    <property type="project" value="InterPro"/>
</dbReference>
<dbReference type="InterPro" id="IPR000943">
    <property type="entry name" value="RNA_pol_sigma70"/>
</dbReference>
<protein>
    <recommendedName>
        <fullName evidence="5">RNA polymerase sigma factor</fullName>
    </recommendedName>
</protein>
<dbReference type="Proteomes" id="UP000321157">
    <property type="component" value="Unassembled WGS sequence"/>
</dbReference>
<dbReference type="Gene3D" id="1.10.1740.10">
    <property type="match status" value="1"/>
</dbReference>
<evidence type="ECO:0000313" key="8">
    <source>
        <dbReference type="EMBL" id="GEN33616.1"/>
    </source>
</evidence>
<feature type="domain" description="RNA polymerase sigma-70" evidence="6">
    <location>
        <begin position="57"/>
        <end position="70"/>
    </location>
</feature>
<keyword evidence="3 5" id="KW-0238">DNA-binding</keyword>
<name>A0A511V3W8_9BACL</name>
<dbReference type="Pfam" id="PF04542">
    <property type="entry name" value="Sigma70_r2"/>
    <property type="match status" value="1"/>
</dbReference>
<organism evidence="8 9">
    <name type="scientific">Aneurinibacillus danicus</name>
    <dbReference type="NCBI Taxonomy" id="267746"/>
    <lineage>
        <taxon>Bacteria</taxon>
        <taxon>Bacillati</taxon>
        <taxon>Bacillota</taxon>
        <taxon>Bacilli</taxon>
        <taxon>Bacillales</taxon>
        <taxon>Paenibacillaceae</taxon>
        <taxon>Aneurinibacillus group</taxon>
        <taxon>Aneurinibacillus</taxon>
    </lineage>
</organism>
<sequence length="263" mass="30600">MMARKSKKTLDIEKWKRWREEGDRQTEIELVEQYLPLVNYVANRLSIGLPDTVDKEDLISFGRLGLLDALKKFDYTRGLQFETYGMWRIRGAMIDGLRENDVLPRSIRDKAKKIEEAYAQLEQQNLRAATDEEVSRHLNISLAELNQTMQDVSFASVFSLDEPIQDDEDQKHSRQSVIMDEHAERPELALHKDQQKRILAEAIERLPPKERTIISLFYYEECSLTEIAEIMGLSASRISQLHSKAIFRMRGALARAKDYLLNE</sequence>
<dbReference type="InterPro" id="IPR007627">
    <property type="entry name" value="RNA_pol_sigma70_r2"/>
</dbReference>
<dbReference type="InterPro" id="IPR013324">
    <property type="entry name" value="RNA_pol_sigma_r3/r4-like"/>
</dbReference>
<dbReference type="PROSITE" id="PS00716">
    <property type="entry name" value="SIGMA70_2"/>
    <property type="match status" value="1"/>
</dbReference>
<evidence type="ECO:0000256" key="2">
    <source>
        <dbReference type="ARBA" id="ARBA00023082"/>
    </source>
</evidence>
<evidence type="ECO:0000313" key="9">
    <source>
        <dbReference type="Proteomes" id="UP000321157"/>
    </source>
</evidence>
<dbReference type="InterPro" id="IPR007630">
    <property type="entry name" value="RNA_pol_sigma70_r4"/>
</dbReference>
<keyword evidence="9" id="KW-1185">Reference proteome</keyword>
<evidence type="ECO:0000259" key="7">
    <source>
        <dbReference type="PROSITE" id="PS00716"/>
    </source>
</evidence>
<keyword evidence="4 5" id="KW-0804">Transcription</keyword>
<comment type="caution">
    <text evidence="8">The sequence shown here is derived from an EMBL/GenBank/DDBJ whole genome shotgun (WGS) entry which is preliminary data.</text>
</comment>
<dbReference type="SUPFAM" id="SSF88946">
    <property type="entry name" value="Sigma2 domain of RNA polymerase sigma factors"/>
    <property type="match status" value="1"/>
</dbReference>
<dbReference type="PANTHER" id="PTHR30385">
    <property type="entry name" value="SIGMA FACTOR F FLAGELLAR"/>
    <property type="match status" value="1"/>
</dbReference>
<evidence type="ECO:0000256" key="4">
    <source>
        <dbReference type="ARBA" id="ARBA00023163"/>
    </source>
</evidence>
<proteinExistence type="inferred from homology"/>
<dbReference type="Gene3D" id="1.20.140.160">
    <property type="match status" value="1"/>
</dbReference>
<keyword evidence="2 5" id="KW-0731">Sigma factor</keyword>
<evidence type="ECO:0000256" key="1">
    <source>
        <dbReference type="ARBA" id="ARBA00023015"/>
    </source>
</evidence>
<dbReference type="GO" id="GO:0003677">
    <property type="term" value="F:DNA binding"/>
    <property type="evidence" value="ECO:0007669"/>
    <property type="project" value="UniProtKB-KW"/>
</dbReference>
<gene>
    <name evidence="8" type="primary">sigD</name>
    <name evidence="8" type="ORF">ADA01nite_10760</name>
</gene>